<evidence type="ECO:0000313" key="8">
    <source>
        <dbReference type="EMBL" id="VDP10840.1"/>
    </source>
</evidence>
<keyword evidence="2 6" id="KW-0245">EGF-like domain</keyword>
<dbReference type="CDD" id="cd00054">
    <property type="entry name" value="EGF_CA"/>
    <property type="match status" value="1"/>
</dbReference>
<keyword evidence="4" id="KW-0677">Repeat</keyword>
<dbReference type="AlphaFoldDB" id="A0A183IT48"/>
<dbReference type="InterPro" id="IPR018097">
    <property type="entry name" value="EGF_Ca-bd_CS"/>
</dbReference>
<proteinExistence type="predicted"/>
<dbReference type="PROSITE" id="PS50026">
    <property type="entry name" value="EGF_3"/>
    <property type="match status" value="2"/>
</dbReference>
<protein>
    <submittedName>
        <fullName evidence="10">EGF-like domain-containing protein</fullName>
    </submittedName>
</protein>
<dbReference type="FunFam" id="2.10.25.10:FF:000080">
    <property type="entry name" value="Neurogenic locus notch 1"/>
    <property type="match status" value="1"/>
</dbReference>
<dbReference type="PANTHER" id="PTHR24049">
    <property type="entry name" value="CRUMBS FAMILY MEMBER"/>
    <property type="match status" value="1"/>
</dbReference>
<reference evidence="8 9" key="2">
    <citation type="submission" date="2018-11" db="EMBL/GenBank/DDBJ databases">
        <authorList>
            <consortium name="Pathogen Informatics"/>
        </authorList>
    </citation>
    <scope>NUCLEOTIDE SEQUENCE [LARGE SCALE GENOMIC DNA]</scope>
</reference>
<dbReference type="SMART" id="SM00181">
    <property type="entry name" value="EGF"/>
    <property type="match status" value="2"/>
</dbReference>
<dbReference type="GO" id="GO:0005509">
    <property type="term" value="F:calcium ion binding"/>
    <property type="evidence" value="ECO:0007669"/>
    <property type="project" value="InterPro"/>
</dbReference>
<evidence type="ECO:0000256" key="3">
    <source>
        <dbReference type="ARBA" id="ARBA00022729"/>
    </source>
</evidence>
<dbReference type="OrthoDB" id="283575at2759"/>
<reference evidence="10" key="1">
    <citation type="submission" date="2016-06" db="UniProtKB">
        <authorList>
            <consortium name="WormBaseParasite"/>
        </authorList>
    </citation>
    <scope>IDENTIFICATION</scope>
</reference>
<evidence type="ECO:0000256" key="1">
    <source>
        <dbReference type="ARBA" id="ARBA00022473"/>
    </source>
</evidence>
<dbReference type="SUPFAM" id="SSF57196">
    <property type="entry name" value="EGF/Laminin"/>
    <property type="match status" value="2"/>
</dbReference>
<feature type="disulfide bond" evidence="6">
    <location>
        <begin position="302"/>
        <end position="311"/>
    </location>
</feature>
<dbReference type="PROSITE" id="PS00010">
    <property type="entry name" value="ASX_HYDROXYL"/>
    <property type="match status" value="1"/>
</dbReference>
<sequence>MCPSESDVRIIYSREITNHCFVIPLPMEILPNHSLTTCEEFKRGRSASLSELVKFYPDIDLKELWRKGTPTKKFFIIEPYIVVKCVDVPHNDCHVAVREFDEKGKVVNFVGYNERGIVRRIDLYANATEKRDLANTIANYEADGVIGRYMINGTIRNEYFLGIETVMNTAPCITGKYKMCEVTCEHYQETLYCVFQITTPPEAPYGHCPNASLAGNMCMCPHCNQTVWSPWSYSKPCGMSPKYRYRPHNTHPNEKCDQPNPKCCEERATEFREPCLCKRKEMQCKNNGTCIDVSPKVRLCACIRGFAGEDCSENIDDCVNVTCSGVGTCIDGINNYTCVCGPRFTGDMCEESKKLVFS</sequence>
<keyword evidence="3" id="KW-0732">Signal</keyword>
<organism evidence="10">
    <name type="scientific">Soboliphyme baturini</name>
    <dbReference type="NCBI Taxonomy" id="241478"/>
    <lineage>
        <taxon>Eukaryota</taxon>
        <taxon>Metazoa</taxon>
        <taxon>Ecdysozoa</taxon>
        <taxon>Nematoda</taxon>
        <taxon>Enoplea</taxon>
        <taxon>Dorylaimia</taxon>
        <taxon>Dioctophymatida</taxon>
        <taxon>Dioctophymatoidea</taxon>
        <taxon>Soboliphymatidae</taxon>
        <taxon>Soboliphyme</taxon>
    </lineage>
</organism>
<keyword evidence="5 6" id="KW-1015">Disulfide bond</keyword>
<comment type="caution">
    <text evidence="6">Lacks conserved residue(s) required for the propagation of feature annotation.</text>
</comment>
<dbReference type="SMART" id="SM00179">
    <property type="entry name" value="EGF_CA"/>
    <property type="match status" value="1"/>
</dbReference>
<dbReference type="Gene3D" id="2.10.25.10">
    <property type="entry name" value="Laminin"/>
    <property type="match status" value="2"/>
</dbReference>
<dbReference type="PROSITE" id="PS01187">
    <property type="entry name" value="EGF_CA"/>
    <property type="match status" value="1"/>
</dbReference>
<dbReference type="GO" id="GO:0016020">
    <property type="term" value="C:membrane"/>
    <property type="evidence" value="ECO:0007669"/>
    <property type="project" value="UniProtKB-SubCell"/>
</dbReference>
<evidence type="ECO:0000313" key="10">
    <source>
        <dbReference type="WBParaSite" id="SBAD_0000705801-mRNA-1"/>
    </source>
</evidence>
<dbReference type="Proteomes" id="UP000270296">
    <property type="component" value="Unassembled WGS sequence"/>
</dbReference>
<evidence type="ECO:0000256" key="4">
    <source>
        <dbReference type="ARBA" id="ARBA00022737"/>
    </source>
</evidence>
<feature type="domain" description="EGF-like" evidence="7">
    <location>
        <begin position="276"/>
        <end position="312"/>
    </location>
</feature>
<dbReference type="InterPro" id="IPR051022">
    <property type="entry name" value="Notch_Cell-Fate_Det"/>
</dbReference>
<evidence type="ECO:0000313" key="9">
    <source>
        <dbReference type="Proteomes" id="UP000270296"/>
    </source>
</evidence>
<dbReference type="PROSITE" id="PS01186">
    <property type="entry name" value="EGF_2"/>
    <property type="match status" value="1"/>
</dbReference>
<evidence type="ECO:0000256" key="6">
    <source>
        <dbReference type="PROSITE-ProRule" id="PRU00076"/>
    </source>
</evidence>
<dbReference type="InterPro" id="IPR000152">
    <property type="entry name" value="EGF-type_Asp/Asn_hydroxyl_site"/>
</dbReference>
<gene>
    <name evidence="8" type="ORF">SBAD_LOCUS6795</name>
</gene>
<dbReference type="PROSITE" id="PS00022">
    <property type="entry name" value="EGF_1"/>
    <property type="match status" value="2"/>
</dbReference>
<dbReference type="WBParaSite" id="SBAD_0000705801-mRNA-1">
    <property type="protein sequence ID" value="SBAD_0000705801-mRNA-1"/>
    <property type="gene ID" value="SBAD_0000705801"/>
</dbReference>
<dbReference type="InterPro" id="IPR001881">
    <property type="entry name" value="EGF-like_Ca-bd_dom"/>
</dbReference>
<feature type="domain" description="EGF-like" evidence="7">
    <location>
        <begin position="314"/>
        <end position="350"/>
    </location>
</feature>
<evidence type="ECO:0000259" key="7">
    <source>
        <dbReference type="PROSITE" id="PS50026"/>
    </source>
</evidence>
<accession>A0A183IT48</accession>
<keyword evidence="1" id="KW-0217">Developmental protein</keyword>
<evidence type="ECO:0000256" key="2">
    <source>
        <dbReference type="ARBA" id="ARBA00022536"/>
    </source>
</evidence>
<evidence type="ECO:0000256" key="5">
    <source>
        <dbReference type="ARBA" id="ARBA00023157"/>
    </source>
</evidence>
<keyword evidence="9" id="KW-1185">Reference proteome</keyword>
<dbReference type="EMBL" id="UZAM01010049">
    <property type="protein sequence ID" value="VDP10840.1"/>
    <property type="molecule type" value="Genomic_DNA"/>
</dbReference>
<feature type="disulfide bond" evidence="6">
    <location>
        <begin position="340"/>
        <end position="349"/>
    </location>
</feature>
<name>A0A183IT48_9BILA</name>
<dbReference type="InterPro" id="IPR000742">
    <property type="entry name" value="EGF"/>
</dbReference>